<dbReference type="Gene3D" id="1.10.510.10">
    <property type="entry name" value="Transferase(Phosphotransferase) domain 1"/>
    <property type="match status" value="1"/>
</dbReference>
<dbReference type="GO" id="GO:0005524">
    <property type="term" value="F:ATP binding"/>
    <property type="evidence" value="ECO:0007669"/>
    <property type="project" value="UniProtKB-KW"/>
</dbReference>
<dbReference type="GO" id="GO:0004674">
    <property type="term" value="F:protein serine/threonine kinase activity"/>
    <property type="evidence" value="ECO:0007669"/>
    <property type="project" value="UniProtKB-KW"/>
</dbReference>
<dbReference type="PANTHER" id="PTHR24363:SF0">
    <property type="entry name" value="SERINE_THREONINE KINASE LIKE DOMAIN CONTAINING 1"/>
    <property type="match status" value="1"/>
</dbReference>
<dbReference type="InterPro" id="IPR037215">
    <property type="entry name" value="GUN4-like_sf"/>
</dbReference>
<dbReference type="PROSITE" id="PS50011">
    <property type="entry name" value="PROTEIN_KINASE_DOM"/>
    <property type="match status" value="1"/>
</dbReference>
<evidence type="ECO:0000256" key="6">
    <source>
        <dbReference type="ARBA" id="ARBA00022840"/>
    </source>
</evidence>
<keyword evidence="11" id="KW-1185">Reference proteome</keyword>
<dbReference type="Gene3D" id="1.10.10.1770">
    <property type="entry name" value="Gun4-like"/>
    <property type="match status" value="1"/>
</dbReference>
<dbReference type="SUPFAM" id="SSF56112">
    <property type="entry name" value="Protein kinase-like (PK-like)"/>
    <property type="match status" value="1"/>
</dbReference>
<dbReference type="EC" id="2.7.11.1" evidence="1"/>
<name>A0AAW9Q376_9CYAN</name>
<dbReference type="Pfam" id="PF05419">
    <property type="entry name" value="GUN4"/>
    <property type="match status" value="1"/>
</dbReference>
<keyword evidence="4" id="KW-0547">Nucleotide-binding</keyword>
<dbReference type="SUPFAM" id="SSF140869">
    <property type="entry name" value="GUN4-like"/>
    <property type="match status" value="1"/>
</dbReference>
<accession>A0AAW9Q376</accession>
<keyword evidence="6" id="KW-0067">ATP-binding</keyword>
<dbReference type="Proteomes" id="UP001333818">
    <property type="component" value="Unassembled WGS sequence"/>
</dbReference>
<dbReference type="CDD" id="cd14014">
    <property type="entry name" value="STKc_PknB_like"/>
    <property type="match status" value="1"/>
</dbReference>
<keyword evidence="3" id="KW-0808">Transferase</keyword>
<dbReference type="InterPro" id="IPR000719">
    <property type="entry name" value="Prot_kinase_dom"/>
</dbReference>
<sequence length="505" mass="57157">MSYCLNPYCLKPQNPEGLKFCQTCGAGLVLKGLYRAIAPIAQGGMGRTFRAVDLGRFDCLCAIKQFLPQVQSDRALQKATELFTREAEQLQALGKHPQIPELIAYFEQDRCLYLVQELIEGQNLRQALAQFGAFNEQQILGLLANLLPVIQFIHDRNVIHRDIKPENIIQRQEDRSYVLVDFGAAKVLADPAMIGKTGTTIGSAEYAAPEQARGKAVFQSDLYSLGVTCIHLLTNLSPFDLYNDREDVWMWRSQVVTPISETLVRVLDRMLERAIARRYPSAIAILQDLKIPYSSSIPLVNIQENLNANLNANPIPVLNPVTEAQIKLGDPYVLPLGVQGTNDTEFFALQEFLAKGSWQKADRHTNHLILKISGRENISNLRGEDIAKFPCAELFAIDRLWTTYSNGHFGFGVQKEIWEGLGGGLLYSEENYWQLAKTYLKFSDRVGWTKKSWLSALSSSPKWLKYQDLTFRLDAPKGHLPSLCYWEGFNTIDRLFYRLQVCKDN</sequence>
<dbReference type="SMART" id="SM00220">
    <property type="entry name" value="S_TKc"/>
    <property type="match status" value="1"/>
</dbReference>
<evidence type="ECO:0000256" key="5">
    <source>
        <dbReference type="ARBA" id="ARBA00022777"/>
    </source>
</evidence>
<dbReference type="Pfam" id="PF00069">
    <property type="entry name" value="Pkinase"/>
    <property type="match status" value="1"/>
</dbReference>
<evidence type="ECO:0000313" key="11">
    <source>
        <dbReference type="Proteomes" id="UP001333818"/>
    </source>
</evidence>
<dbReference type="NCBIfam" id="NF045510">
    <property type="entry name" value="4Cys_prefix_kin"/>
    <property type="match status" value="1"/>
</dbReference>
<dbReference type="Gene3D" id="1.25.40.620">
    <property type="match status" value="1"/>
</dbReference>
<keyword evidence="2" id="KW-0723">Serine/threonine-protein kinase</keyword>
<comment type="catalytic activity">
    <reaction evidence="7">
        <text>L-threonyl-[protein] + ATP = O-phospho-L-threonyl-[protein] + ADP + H(+)</text>
        <dbReference type="Rhea" id="RHEA:46608"/>
        <dbReference type="Rhea" id="RHEA-COMP:11060"/>
        <dbReference type="Rhea" id="RHEA-COMP:11605"/>
        <dbReference type="ChEBI" id="CHEBI:15378"/>
        <dbReference type="ChEBI" id="CHEBI:30013"/>
        <dbReference type="ChEBI" id="CHEBI:30616"/>
        <dbReference type="ChEBI" id="CHEBI:61977"/>
        <dbReference type="ChEBI" id="CHEBI:456216"/>
        <dbReference type="EC" id="2.7.11.1"/>
    </reaction>
</comment>
<evidence type="ECO:0000256" key="1">
    <source>
        <dbReference type="ARBA" id="ARBA00012513"/>
    </source>
</evidence>
<evidence type="ECO:0000256" key="3">
    <source>
        <dbReference type="ARBA" id="ARBA00022679"/>
    </source>
</evidence>
<dbReference type="CDD" id="cd16383">
    <property type="entry name" value="GUN4"/>
    <property type="match status" value="1"/>
</dbReference>
<dbReference type="InterPro" id="IPR011009">
    <property type="entry name" value="Kinase-like_dom_sf"/>
</dbReference>
<dbReference type="InterPro" id="IPR008629">
    <property type="entry name" value="GUN4-like"/>
</dbReference>
<reference evidence="10" key="1">
    <citation type="submission" date="2024-01" db="EMBL/GenBank/DDBJ databases">
        <title>Bank of Algae and Cyanobacteria of the Azores (BACA) strain genomes.</title>
        <authorList>
            <person name="Luz R."/>
            <person name="Cordeiro R."/>
            <person name="Fonseca A."/>
            <person name="Goncalves V."/>
        </authorList>
    </citation>
    <scope>NUCLEOTIDE SEQUENCE</scope>
    <source>
        <strain evidence="10">BACA0141</strain>
    </source>
</reference>
<dbReference type="Gene3D" id="3.30.200.20">
    <property type="entry name" value="Phosphorylase Kinase, domain 1"/>
    <property type="match status" value="1"/>
</dbReference>
<comment type="catalytic activity">
    <reaction evidence="8">
        <text>L-seryl-[protein] + ATP = O-phospho-L-seryl-[protein] + ADP + H(+)</text>
        <dbReference type="Rhea" id="RHEA:17989"/>
        <dbReference type="Rhea" id="RHEA-COMP:9863"/>
        <dbReference type="Rhea" id="RHEA-COMP:11604"/>
        <dbReference type="ChEBI" id="CHEBI:15378"/>
        <dbReference type="ChEBI" id="CHEBI:29999"/>
        <dbReference type="ChEBI" id="CHEBI:30616"/>
        <dbReference type="ChEBI" id="CHEBI:83421"/>
        <dbReference type="ChEBI" id="CHEBI:456216"/>
        <dbReference type="EC" id="2.7.11.1"/>
    </reaction>
</comment>
<keyword evidence="5 10" id="KW-0418">Kinase</keyword>
<gene>
    <name evidence="10" type="ORF">V2H45_18080</name>
</gene>
<dbReference type="PANTHER" id="PTHR24363">
    <property type="entry name" value="SERINE/THREONINE PROTEIN KINASE"/>
    <property type="match status" value="1"/>
</dbReference>
<evidence type="ECO:0000313" key="10">
    <source>
        <dbReference type="EMBL" id="MEE3718654.1"/>
    </source>
</evidence>
<comment type="caution">
    <text evidence="10">The sequence shown here is derived from an EMBL/GenBank/DDBJ whole genome shotgun (WGS) entry which is preliminary data.</text>
</comment>
<evidence type="ECO:0000256" key="2">
    <source>
        <dbReference type="ARBA" id="ARBA00022527"/>
    </source>
</evidence>
<dbReference type="AlphaFoldDB" id="A0AAW9Q376"/>
<protein>
    <recommendedName>
        <fullName evidence="1">non-specific serine/threonine protein kinase</fullName>
        <ecNumber evidence="1">2.7.11.1</ecNumber>
    </recommendedName>
</protein>
<dbReference type="EMBL" id="JAZBJZ010000087">
    <property type="protein sequence ID" value="MEE3718654.1"/>
    <property type="molecule type" value="Genomic_DNA"/>
</dbReference>
<dbReference type="RefSeq" id="WP_330485088.1">
    <property type="nucleotide sequence ID" value="NZ_JAZBJZ010000087.1"/>
</dbReference>
<organism evidence="10 11">
    <name type="scientific">Tumidithrix elongata BACA0141</name>
    <dbReference type="NCBI Taxonomy" id="2716417"/>
    <lineage>
        <taxon>Bacteria</taxon>
        <taxon>Bacillati</taxon>
        <taxon>Cyanobacteriota</taxon>
        <taxon>Cyanophyceae</taxon>
        <taxon>Pseudanabaenales</taxon>
        <taxon>Pseudanabaenaceae</taxon>
        <taxon>Tumidithrix</taxon>
        <taxon>Tumidithrix elongata</taxon>
    </lineage>
</organism>
<proteinExistence type="predicted"/>
<evidence type="ECO:0000259" key="9">
    <source>
        <dbReference type="PROSITE" id="PS50011"/>
    </source>
</evidence>
<evidence type="ECO:0000256" key="7">
    <source>
        <dbReference type="ARBA" id="ARBA00047899"/>
    </source>
</evidence>
<evidence type="ECO:0000256" key="8">
    <source>
        <dbReference type="ARBA" id="ARBA00048679"/>
    </source>
</evidence>
<evidence type="ECO:0000256" key="4">
    <source>
        <dbReference type="ARBA" id="ARBA00022741"/>
    </source>
</evidence>
<feature type="domain" description="Protein kinase" evidence="9">
    <location>
        <begin position="34"/>
        <end position="294"/>
    </location>
</feature>